<evidence type="ECO:0000256" key="4">
    <source>
        <dbReference type="ARBA" id="ARBA00023136"/>
    </source>
</evidence>
<dbReference type="AlphaFoldDB" id="A0A1V4SYL1"/>
<feature type="transmembrane region" description="Helical" evidence="5">
    <location>
        <begin position="12"/>
        <end position="38"/>
    </location>
</feature>
<dbReference type="RefSeq" id="WP_080021731.1">
    <property type="nucleotide sequence ID" value="NZ_LTAY01000019.1"/>
</dbReference>
<dbReference type="Pfam" id="PF12698">
    <property type="entry name" value="ABC2_membrane_3"/>
    <property type="match status" value="1"/>
</dbReference>
<sequence length="361" mass="40508">MRLLYYIKTTLKGLASSIIVTSSYFIIFPVILALVMGFTKEISHSNPTDIKRLEINIIDEDNSKMSKELVNFLESDNLKDFLKIDSEAKSSLTIKKGYENELLSLKSGNLILNQKDNKNSYGINILKSILDKYHENIYASLKNDKGLEINNINNSSVIKTNIIEKQESKNFYKETIASMIGFIISTLIYMLNKSNKGEIGENLYRRLISLPITKAKIYLYEGVSTGVYAFIIIFIYIFFFRLSGIAFDGNLIDLLILILTGTFLVVGVVSALQSLFGKKLSNILGMGFFLLFVFAGKAFGGIGRGLGLVSPMEYLERAFEQYVLNGSIQGCENLIGITFLISIALFLIGLLKVKFIKERSI</sequence>
<evidence type="ECO:0000256" key="5">
    <source>
        <dbReference type="SAM" id="Phobius"/>
    </source>
</evidence>
<dbReference type="GO" id="GO:0016020">
    <property type="term" value="C:membrane"/>
    <property type="evidence" value="ECO:0007669"/>
    <property type="project" value="UniProtKB-SubCell"/>
</dbReference>
<feature type="transmembrane region" description="Helical" evidence="5">
    <location>
        <begin position="217"/>
        <end position="239"/>
    </location>
</feature>
<dbReference type="Proteomes" id="UP000191448">
    <property type="component" value="Unassembled WGS sequence"/>
</dbReference>
<dbReference type="InterPro" id="IPR013525">
    <property type="entry name" value="ABC2_TM"/>
</dbReference>
<evidence type="ECO:0000256" key="3">
    <source>
        <dbReference type="ARBA" id="ARBA00022989"/>
    </source>
</evidence>
<organism evidence="7 8">
    <name type="scientific">Clostridium thermobutyricum DSM 4928</name>
    <dbReference type="NCBI Taxonomy" id="1121339"/>
    <lineage>
        <taxon>Bacteria</taxon>
        <taxon>Bacillati</taxon>
        <taxon>Bacillota</taxon>
        <taxon>Clostridia</taxon>
        <taxon>Eubacteriales</taxon>
        <taxon>Clostridiaceae</taxon>
        <taxon>Clostridium</taxon>
    </lineage>
</organism>
<gene>
    <name evidence="7" type="ORF">CLTHE_03540</name>
</gene>
<reference evidence="7 8" key="1">
    <citation type="submission" date="2016-02" db="EMBL/GenBank/DDBJ databases">
        <title>Genome sequence of Clostridium thermobutyricum DSM 4928.</title>
        <authorList>
            <person name="Poehlein A."/>
            <person name="Daniel R."/>
        </authorList>
    </citation>
    <scope>NUCLEOTIDE SEQUENCE [LARGE SCALE GENOMIC DNA]</scope>
    <source>
        <strain evidence="7 8">DSM 4928</strain>
    </source>
</reference>
<proteinExistence type="predicted"/>
<dbReference type="OrthoDB" id="1897891at2"/>
<accession>A0A1V4SYL1</accession>
<feature type="transmembrane region" description="Helical" evidence="5">
    <location>
        <begin position="283"/>
        <end position="302"/>
    </location>
</feature>
<feature type="domain" description="ABC-2 type transporter transmembrane" evidence="6">
    <location>
        <begin position="24"/>
        <end position="295"/>
    </location>
</feature>
<keyword evidence="3 5" id="KW-1133">Transmembrane helix</keyword>
<comment type="subcellular location">
    <subcellularLocation>
        <location evidence="1">Membrane</location>
        <topology evidence="1">Multi-pass membrane protein</topology>
    </subcellularLocation>
</comment>
<evidence type="ECO:0000256" key="1">
    <source>
        <dbReference type="ARBA" id="ARBA00004141"/>
    </source>
</evidence>
<dbReference type="EMBL" id="LTAY01000019">
    <property type="protein sequence ID" value="OPX50142.1"/>
    <property type="molecule type" value="Genomic_DNA"/>
</dbReference>
<evidence type="ECO:0000313" key="7">
    <source>
        <dbReference type="EMBL" id="OPX50142.1"/>
    </source>
</evidence>
<feature type="transmembrane region" description="Helical" evidence="5">
    <location>
        <begin position="334"/>
        <end position="353"/>
    </location>
</feature>
<keyword evidence="4 5" id="KW-0472">Membrane</keyword>
<evidence type="ECO:0000256" key="2">
    <source>
        <dbReference type="ARBA" id="ARBA00022692"/>
    </source>
</evidence>
<feature type="transmembrane region" description="Helical" evidence="5">
    <location>
        <begin position="171"/>
        <end position="191"/>
    </location>
</feature>
<evidence type="ECO:0000259" key="6">
    <source>
        <dbReference type="Pfam" id="PF12698"/>
    </source>
</evidence>
<dbReference type="GO" id="GO:0140359">
    <property type="term" value="F:ABC-type transporter activity"/>
    <property type="evidence" value="ECO:0007669"/>
    <property type="project" value="InterPro"/>
</dbReference>
<keyword evidence="2 5" id="KW-0812">Transmembrane</keyword>
<comment type="caution">
    <text evidence="7">The sequence shown here is derived from an EMBL/GenBank/DDBJ whole genome shotgun (WGS) entry which is preliminary data.</text>
</comment>
<feature type="transmembrane region" description="Helical" evidence="5">
    <location>
        <begin position="251"/>
        <end position="271"/>
    </location>
</feature>
<name>A0A1V4SYL1_9CLOT</name>
<evidence type="ECO:0000313" key="8">
    <source>
        <dbReference type="Proteomes" id="UP000191448"/>
    </source>
</evidence>
<protein>
    <submittedName>
        <fullName evidence="7">ABC-2 family transporter protein</fullName>
    </submittedName>
</protein>